<protein>
    <submittedName>
        <fullName evidence="1">Uncharacterized protein</fullName>
    </submittedName>
</protein>
<sequence length="177" mass="20023">MEVIALMQAEQMPVGILETVDDERKHPGKVKRQGINLGYGEDFLESEHNSCKSGWLSPRISFSYEFLDEEASKVTDTIHSVASENAAVEKPEESNRNVSGKDFVDFEFRLEDPVTMLPADKLFFDGKLVPLQLSTIRYSMTTVPPLANFKFSDTPKLRGTNFLEGAFRIEKNFSDYS</sequence>
<dbReference type="AlphaFoldDB" id="A0ABD1VGR9"/>
<dbReference type="Proteomes" id="UP001604277">
    <property type="component" value="Unassembled WGS sequence"/>
</dbReference>
<comment type="caution">
    <text evidence="1">The sequence shown here is derived from an EMBL/GenBank/DDBJ whole genome shotgun (WGS) entry which is preliminary data.</text>
</comment>
<dbReference type="EMBL" id="JBFOLJ010000005">
    <property type="protein sequence ID" value="KAL2535640.1"/>
    <property type="molecule type" value="Genomic_DNA"/>
</dbReference>
<accession>A0ABD1VGR9</accession>
<reference evidence="2" key="1">
    <citation type="submission" date="2024-07" db="EMBL/GenBank/DDBJ databases">
        <title>Two chromosome-level genome assemblies of Korean endemic species Abeliophyllum distichum and Forsythia ovata (Oleaceae).</title>
        <authorList>
            <person name="Jang H."/>
        </authorList>
    </citation>
    <scope>NUCLEOTIDE SEQUENCE [LARGE SCALE GENOMIC DNA]</scope>
</reference>
<name>A0ABD1VGR9_9LAMI</name>
<proteinExistence type="predicted"/>
<organism evidence="1 2">
    <name type="scientific">Forsythia ovata</name>
    <dbReference type="NCBI Taxonomy" id="205694"/>
    <lineage>
        <taxon>Eukaryota</taxon>
        <taxon>Viridiplantae</taxon>
        <taxon>Streptophyta</taxon>
        <taxon>Embryophyta</taxon>
        <taxon>Tracheophyta</taxon>
        <taxon>Spermatophyta</taxon>
        <taxon>Magnoliopsida</taxon>
        <taxon>eudicotyledons</taxon>
        <taxon>Gunneridae</taxon>
        <taxon>Pentapetalae</taxon>
        <taxon>asterids</taxon>
        <taxon>lamiids</taxon>
        <taxon>Lamiales</taxon>
        <taxon>Oleaceae</taxon>
        <taxon>Forsythieae</taxon>
        <taxon>Forsythia</taxon>
    </lineage>
</organism>
<dbReference type="PANTHER" id="PTHR31722">
    <property type="entry name" value="OS06G0675200 PROTEIN"/>
    <property type="match status" value="1"/>
</dbReference>
<dbReference type="PANTHER" id="PTHR31722:SF0">
    <property type="entry name" value="OS06G0675200 PROTEIN"/>
    <property type="match status" value="1"/>
</dbReference>
<evidence type="ECO:0000313" key="2">
    <source>
        <dbReference type="Proteomes" id="UP001604277"/>
    </source>
</evidence>
<evidence type="ECO:0000313" key="1">
    <source>
        <dbReference type="EMBL" id="KAL2535640.1"/>
    </source>
</evidence>
<gene>
    <name evidence="1" type="ORF">Fot_17031</name>
</gene>
<keyword evidence="2" id="KW-1185">Reference proteome</keyword>